<dbReference type="AlphaFoldDB" id="A0A9P5CCJ9"/>
<sequence length="123" mass="14108">MTYFERLTSSRPQRLTGPWSTERLTTGTSCVNRTGEQHDLNTDTKQREMVADYGGTVQDITDQIRCSTTAPHVKLGDFVFPFFSTLLFAVYQEKKSKGLRFRICLLMAKCRSRDPKRKGYDAT</sequence>
<evidence type="ECO:0000313" key="2">
    <source>
        <dbReference type="Proteomes" id="UP000801864"/>
    </source>
</evidence>
<dbReference type="EMBL" id="QLNT01000008">
    <property type="protein sequence ID" value="KAF3072691.1"/>
    <property type="molecule type" value="Genomic_DNA"/>
</dbReference>
<evidence type="ECO:0000313" key="1">
    <source>
        <dbReference type="EMBL" id="KAF3072691.1"/>
    </source>
</evidence>
<dbReference type="Proteomes" id="UP000801864">
    <property type="component" value="Unassembled WGS sequence"/>
</dbReference>
<comment type="caution">
    <text evidence="1">The sequence shown here is derived from an EMBL/GenBank/DDBJ whole genome shotgun (WGS) entry which is preliminary data.</text>
</comment>
<reference evidence="1 2" key="1">
    <citation type="submission" date="2018-06" db="EMBL/GenBank/DDBJ databases">
        <title>Genome analysis of cellulolytic fungus Trichoderma lentiforme CFAM-422.</title>
        <authorList>
            <person name="Steindorff A.S."/>
            <person name="Formighieri E.F."/>
            <person name="Midorikawa G.E.O."/>
            <person name="Tamietti M.S."/>
            <person name="Ramos E.Z."/>
            <person name="Silva A.S."/>
            <person name="Bon E.P.S."/>
            <person name="Mendes T.D."/>
            <person name="Damaso M.C.T."/>
            <person name="Favaro L.C.L."/>
        </authorList>
    </citation>
    <scope>NUCLEOTIDE SEQUENCE [LARGE SCALE GENOMIC DNA]</scope>
    <source>
        <strain evidence="1 2">CFAM-422</strain>
    </source>
</reference>
<proteinExistence type="predicted"/>
<accession>A0A9P5CCJ9</accession>
<protein>
    <submittedName>
        <fullName evidence="1">Uncharacterized protein</fullName>
    </submittedName>
</protein>
<name>A0A9P5CCJ9_9HYPO</name>
<keyword evidence="2" id="KW-1185">Reference proteome</keyword>
<organism evidence="1 2">
    <name type="scientific">Trichoderma lentiforme</name>
    <dbReference type="NCBI Taxonomy" id="1567552"/>
    <lineage>
        <taxon>Eukaryota</taxon>
        <taxon>Fungi</taxon>
        <taxon>Dikarya</taxon>
        <taxon>Ascomycota</taxon>
        <taxon>Pezizomycotina</taxon>
        <taxon>Sordariomycetes</taxon>
        <taxon>Hypocreomycetidae</taxon>
        <taxon>Hypocreales</taxon>
        <taxon>Hypocreaceae</taxon>
        <taxon>Trichoderma</taxon>
    </lineage>
</organism>
<gene>
    <name evidence="1" type="ORF">CFAM422_005536</name>
</gene>